<dbReference type="EMBL" id="CARXXK010000001">
    <property type="protein sequence ID" value="CAI6344400.1"/>
    <property type="molecule type" value="Genomic_DNA"/>
</dbReference>
<dbReference type="GO" id="GO:0003824">
    <property type="term" value="F:catalytic activity"/>
    <property type="evidence" value="ECO:0007669"/>
    <property type="project" value="InterPro"/>
</dbReference>
<dbReference type="InterPro" id="IPR005135">
    <property type="entry name" value="Endo/exonuclease/phosphatase"/>
</dbReference>
<evidence type="ECO:0000259" key="1">
    <source>
        <dbReference type="Pfam" id="PF14529"/>
    </source>
</evidence>
<protein>
    <recommendedName>
        <fullName evidence="1">Endonuclease/exonuclease/phosphatase domain-containing protein</fullName>
    </recommendedName>
</protein>
<gene>
    <name evidence="2" type="ORF">MEUPH1_LOCUS1535</name>
</gene>
<organism evidence="2 3">
    <name type="scientific">Macrosiphum euphorbiae</name>
    <name type="common">potato aphid</name>
    <dbReference type="NCBI Taxonomy" id="13131"/>
    <lineage>
        <taxon>Eukaryota</taxon>
        <taxon>Metazoa</taxon>
        <taxon>Ecdysozoa</taxon>
        <taxon>Arthropoda</taxon>
        <taxon>Hexapoda</taxon>
        <taxon>Insecta</taxon>
        <taxon>Pterygota</taxon>
        <taxon>Neoptera</taxon>
        <taxon>Paraneoptera</taxon>
        <taxon>Hemiptera</taxon>
        <taxon>Sternorrhyncha</taxon>
        <taxon>Aphidomorpha</taxon>
        <taxon>Aphidoidea</taxon>
        <taxon>Aphididae</taxon>
        <taxon>Macrosiphini</taxon>
        <taxon>Macrosiphum</taxon>
    </lineage>
</organism>
<reference evidence="2 3" key="1">
    <citation type="submission" date="2023-01" db="EMBL/GenBank/DDBJ databases">
        <authorList>
            <person name="Whitehead M."/>
        </authorList>
    </citation>
    <scope>NUCLEOTIDE SEQUENCE [LARGE SCALE GENOMIC DNA]</scope>
</reference>
<name>A0AAV0VLJ4_9HEMI</name>
<dbReference type="AlphaFoldDB" id="A0AAV0VLJ4"/>
<sequence length="112" mass="12751">MIFNPKLQIKDIGPKDNPGFWWVKMEDITVYACYCYWSPNTDYTLFVDFFYRIEGSIRQQEGTVIVSGDFNAKSPAWGEHTEEHKGQALVDMTSSLGLTVCNAGDKPTFSRV</sequence>
<dbReference type="Gene3D" id="3.60.10.10">
    <property type="entry name" value="Endonuclease/exonuclease/phosphatase"/>
    <property type="match status" value="1"/>
</dbReference>
<dbReference type="Pfam" id="PF14529">
    <property type="entry name" value="Exo_endo_phos_2"/>
    <property type="match status" value="1"/>
</dbReference>
<evidence type="ECO:0000313" key="2">
    <source>
        <dbReference type="EMBL" id="CAI6344400.1"/>
    </source>
</evidence>
<dbReference type="Proteomes" id="UP001160148">
    <property type="component" value="Unassembled WGS sequence"/>
</dbReference>
<evidence type="ECO:0000313" key="3">
    <source>
        <dbReference type="Proteomes" id="UP001160148"/>
    </source>
</evidence>
<proteinExistence type="predicted"/>
<comment type="caution">
    <text evidence="2">The sequence shown here is derived from an EMBL/GenBank/DDBJ whole genome shotgun (WGS) entry which is preliminary data.</text>
</comment>
<dbReference type="InterPro" id="IPR036691">
    <property type="entry name" value="Endo/exonu/phosph_ase_sf"/>
</dbReference>
<keyword evidence="3" id="KW-1185">Reference proteome</keyword>
<dbReference type="SUPFAM" id="SSF56219">
    <property type="entry name" value="DNase I-like"/>
    <property type="match status" value="1"/>
</dbReference>
<accession>A0AAV0VLJ4</accession>
<feature type="domain" description="Endonuclease/exonuclease/phosphatase" evidence="1">
    <location>
        <begin position="32"/>
        <end position="110"/>
    </location>
</feature>